<dbReference type="EMBL" id="BAAAZE010000012">
    <property type="protein sequence ID" value="GAA4029061.1"/>
    <property type="molecule type" value="Genomic_DNA"/>
</dbReference>
<organism evidence="2 3">
    <name type="scientific">Actimicrobium antarcticum</name>
    <dbReference type="NCBI Taxonomy" id="1051899"/>
    <lineage>
        <taxon>Bacteria</taxon>
        <taxon>Pseudomonadati</taxon>
        <taxon>Pseudomonadota</taxon>
        <taxon>Betaproteobacteria</taxon>
        <taxon>Burkholderiales</taxon>
        <taxon>Oxalobacteraceae</taxon>
        <taxon>Actimicrobium</taxon>
    </lineage>
</organism>
<feature type="domain" description="Pyridoxamine 5'-phosphate oxidase N-terminal" evidence="1">
    <location>
        <begin position="35"/>
        <end position="152"/>
    </location>
</feature>
<dbReference type="InterPro" id="IPR011576">
    <property type="entry name" value="Pyridox_Oxase_N"/>
</dbReference>
<dbReference type="InterPro" id="IPR012349">
    <property type="entry name" value="Split_barrel_FMN-bd"/>
</dbReference>
<sequence>MHATHQISTIEQLEALYGQPGERARQKQSDHLDALCQRFIAAAPFMLFASCGDAGTDCSPRGDQPGFVAVADAHTLLIPDRAGNNRIDSLRNVITNPQVGLLFLIPGVTQCLRVNGRASISIEPALLTRFTVDDIAPKSVMVVRVEQAFVQCSRALLRSGLWRQDGVSQTLLQGDFIHLLEDKIGKSTESPNSSKPS</sequence>
<dbReference type="Gene3D" id="2.30.110.10">
    <property type="entry name" value="Electron Transport, Fmn-binding Protein, Chain A"/>
    <property type="match status" value="1"/>
</dbReference>
<dbReference type="SUPFAM" id="SSF50475">
    <property type="entry name" value="FMN-binding split barrel"/>
    <property type="match status" value="1"/>
</dbReference>
<dbReference type="InterPro" id="IPR024029">
    <property type="entry name" value="Pyridox_Oxase_FMN-dep"/>
</dbReference>
<reference evidence="3" key="1">
    <citation type="journal article" date="2019" name="Int. J. Syst. Evol. Microbiol.">
        <title>The Global Catalogue of Microorganisms (GCM) 10K type strain sequencing project: providing services to taxonomists for standard genome sequencing and annotation.</title>
        <authorList>
            <consortium name="The Broad Institute Genomics Platform"/>
            <consortium name="The Broad Institute Genome Sequencing Center for Infectious Disease"/>
            <person name="Wu L."/>
            <person name="Ma J."/>
        </authorList>
    </citation>
    <scope>NUCLEOTIDE SEQUENCE [LARGE SCALE GENOMIC DNA]</scope>
    <source>
        <strain evidence="3">JCM 16673</strain>
    </source>
</reference>
<dbReference type="Proteomes" id="UP001501353">
    <property type="component" value="Unassembled WGS sequence"/>
</dbReference>
<proteinExistence type="predicted"/>
<keyword evidence="3" id="KW-1185">Reference proteome</keyword>
<protein>
    <submittedName>
        <fullName evidence="2">Pyridoxamine 5'-phosphate oxidase family protein</fullName>
    </submittedName>
</protein>
<gene>
    <name evidence="2" type="ORF">GCM10022212_29000</name>
</gene>
<dbReference type="PANTHER" id="PTHR42815:SF2">
    <property type="entry name" value="FAD-BINDING, PUTATIVE (AFU_ORTHOLOGUE AFUA_6G07600)-RELATED"/>
    <property type="match status" value="1"/>
</dbReference>
<evidence type="ECO:0000313" key="3">
    <source>
        <dbReference type="Proteomes" id="UP001501353"/>
    </source>
</evidence>
<dbReference type="RefSeq" id="WP_344764190.1">
    <property type="nucleotide sequence ID" value="NZ_BAAAZE010000012.1"/>
</dbReference>
<dbReference type="PANTHER" id="PTHR42815">
    <property type="entry name" value="FAD-BINDING, PUTATIVE (AFU_ORTHOLOGUE AFUA_6G07600)-RELATED"/>
    <property type="match status" value="1"/>
</dbReference>
<accession>A0ABP7TNV7</accession>
<name>A0ABP7TNV7_9BURK</name>
<dbReference type="NCBIfam" id="TIGR04025">
    <property type="entry name" value="PPOX_FMN_DR2398"/>
    <property type="match status" value="1"/>
</dbReference>
<comment type="caution">
    <text evidence="2">The sequence shown here is derived from an EMBL/GenBank/DDBJ whole genome shotgun (WGS) entry which is preliminary data.</text>
</comment>
<evidence type="ECO:0000313" key="2">
    <source>
        <dbReference type="EMBL" id="GAA4029061.1"/>
    </source>
</evidence>
<evidence type="ECO:0000259" key="1">
    <source>
        <dbReference type="Pfam" id="PF01243"/>
    </source>
</evidence>
<dbReference type="Pfam" id="PF01243">
    <property type="entry name" value="PNPOx_N"/>
    <property type="match status" value="1"/>
</dbReference>